<evidence type="ECO:0000313" key="1">
    <source>
        <dbReference type="EMBL" id="MBE1606804.1"/>
    </source>
</evidence>
<dbReference type="RefSeq" id="WP_192750866.1">
    <property type="nucleotide sequence ID" value="NZ_BAABJL010000109.1"/>
</dbReference>
<proteinExistence type="predicted"/>
<gene>
    <name evidence="1" type="ORF">HEB94_003652</name>
</gene>
<dbReference type="EMBL" id="JADBEM010000001">
    <property type="protein sequence ID" value="MBE1606804.1"/>
    <property type="molecule type" value="Genomic_DNA"/>
</dbReference>
<dbReference type="NCBIfam" id="TIGR00026">
    <property type="entry name" value="hi_GC_TIGR00026"/>
    <property type="match status" value="1"/>
</dbReference>
<accession>A0A927MUD3</accession>
<dbReference type="InterPro" id="IPR004378">
    <property type="entry name" value="F420H2_quin_Rdtase"/>
</dbReference>
<dbReference type="GO" id="GO:0016491">
    <property type="term" value="F:oxidoreductase activity"/>
    <property type="evidence" value="ECO:0007669"/>
    <property type="project" value="InterPro"/>
</dbReference>
<comment type="caution">
    <text evidence="1">The sequence shown here is derived from an EMBL/GenBank/DDBJ whole genome shotgun (WGS) entry which is preliminary data.</text>
</comment>
<protein>
    <submittedName>
        <fullName evidence="1">Deazaflavin-dependent oxidoreductase (Nitroreductase family)</fullName>
    </submittedName>
</protein>
<reference evidence="1" key="1">
    <citation type="submission" date="2020-10" db="EMBL/GenBank/DDBJ databases">
        <title>Sequencing the genomes of 1000 actinobacteria strains.</title>
        <authorList>
            <person name="Klenk H.-P."/>
        </authorList>
    </citation>
    <scope>NUCLEOTIDE SEQUENCE</scope>
    <source>
        <strain evidence="1">DSM 45354</strain>
    </source>
</reference>
<name>A0A927MUD3_9ACTN</name>
<dbReference type="AlphaFoldDB" id="A0A927MUD3"/>
<organism evidence="1 2">
    <name type="scientific">Actinopolymorpha pittospori</name>
    <dbReference type="NCBI Taxonomy" id="648752"/>
    <lineage>
        <taxon>Bacteria</taxon>
        <taxon>Bacillati</taxon>
        <taxon>Actinomycetota</taxon>
        <taxon>Actinomycetes</taxon>
        <taxon>Propionibacteriales</taxon>
        <taxon>Actinopolymorphaceae</taxon>
        <taxon>Actinopolymorpha</taxon>
    </lineage>
</organism>
<evidence type="ECO:0000313" key="2">
    <source>
        <dbReference type="Proteomes" id="UP000638648"/>
    </source>
</evidence>
<dbReference type="Proteomes" id="UP000638648">
    <property type="component" value="Unassembled WGS sequence"/>
</dbReference>
<sequence length="127" mass="14241">MVLSKGLARFNRVVTNRITGRIAGWAPGFGFVVHEGRRSGRRYRTPVNVFRRGDGYVVALTYGPTTDWVKNVLAAGGCELTTRGRTVRLRAPRIVHDERRDDMPAVVKVILTRVGVSDFLYLRRADG</sequence>
<dbReference type="Pfam" id="PF04075">
    <property type="entry name" value="F420H2_quin_red"/>
    <property type="match status" value="1"/>
</dbReference>
<dbReference type="Gene3D" id="2.30.110.10">
    <property type="entry name" value="Electron Transport, Fmn-binding Protein, Chain A"/>
    <property type="match status" value="1"/>
</dbReference>
<keyword evidence="2" id="KW-1185">Reference proteome</keyword>
<dbReference type="InterPro" id="IPR012349">
    <property type="entry name" value="Split_barrel_FMN-bd"/>
</dbReference>